<reference evidence="3 4" key="1">
    <citation type="journal article" date="2014" name="Antonie Van Leeuwenhoek">
        <title>Hyphomonas beringensis sp. nov. and Hyphomonas chukchiensis sp. nov., isolated from surface seawater of the Bering Sea and Chukchi Sea.</title>
        <authorList>
            <person name="Li C."/>
            <person name="Lai Q."/>
            <person name="Li G."/>
            <person name="Dong C."/>
            <person name="Wang J."/>
            <person name="Liao Y."/>
            <person name="Shao Z."/>
        </authorList>
    </citation>
    <scope>NUCLEOTIDE SEQUENCE [LARGE SCALE GENOMIC DNA]</scope>
    <source>
        <strain evidence="3 4">25B14_1</strain>
    </source>
</reference>
<dbReference type="PATRIC" id="fig|1280946.3.peg.2301"/>
<accession>A0A062U0E9</accession>
<evidence type="ECO:0000313" key="4">
    <source>
        <dbReference type="Proteomes" id="UP000027037"/>
    </source>
</evidence>
<dbReference type="AlphaFoldDB" id="A0A062U0E9"/>
<evidence type="ECO:0000256" key="1">
    <source>
        <dbReference type="SAM" id="SignalP"/>
    </source>
</evidence>
<dbReference type="OrthoDB" id="7619814at2"/>
<dbReference type="STRING" id="1280946.HY29_15665"/>
<dbReference type="EMBL" id="AWFF01000044">
    <property type="protein sequence ID" value="KCZ53801.1"/>
    <property type="molecule type" value="Genomic_DNA"/>
</dbReference>
<feature type="domain" description="DUF2059" evidence="2">
    <location>
        <begin position="90"/>
        <end position="145"/>
    </location>
</feature>
<organism evidence="3 4">
    <name type="scientific">Hyphomonas beringensis</name>
    <dbReference type="NCBI Taxonomy" id="1280946"/>
    <lineage>
        <taxon>Bacteria</taxon>
        <taxon>Pseudomonadati</taxon>
        <taxon>Pseudomonadota</taxon>
        <taxon>Alphaproteobacteria</taxon>
        <taxon>Hyphomonadales</taxon>
        <taxon>Hyphomonadaceae</taxon>
        <taxon>Hyphomonas</taxon>
    </lineage>
</organism>
<keyword evidence="1" id="KW-0732">Signal</keyword>
<sequence length="189" mass="19971">MRIAFAGLAAALALGAAPAQADPMEDALYIVDHTISRTEYEAAFAGMADLMVGNLQNEFAKGGDSISNAASETAVIMMSAQMADALLDGMRRPLAEAYVYNVSPEALAGYRAFLETPAGQEISASNGVIALESVKIGNELAESIAIPAVNAMIEDMRDGNYPAGTLKSTQRELERLFLEQDPADTPPEL</sequence>
<name>A0A062U0E9_9PROT</name>
<keyword evidence="4" id="KW-1185">Reference proteome</keyword>
<comment type="caution">
    <text evidence="3">The sequence shown here is derived from an EMBL/GenBank/DDBJ whole genome shotgun (WGS) entry which is preliminary data.</text>
</comment>
<protein>
    <recommendedName>
        <fullName evidence="2">DUF2059 domain-containing protein</fullName>
    </recommendedName>
</protein>
<proteinExistence type="predicted"/>
<dbReference type="Proteomes" id="UP000027037">
    <property type="component" value="Unassembled WGS sequence"/>
</dbReference>
<evidence type="ECO:0000259" key="2">
    <source>
        <dbReference type="Pfam" id="PF09832"/>
    </source>
</evidence>
<evidence type="ECO:0000313" key="3">
    <source>
        <dbReference type="EMBL" id="KCZ53801.1"/>
    </source>
</evidence>
<dbReference type="RefSeq" id="WP_034796980.1">
    <property type="nucleotide sequence ID" value="NZ_AWFF01000044.1"/>
</dbReference>
<feature type="chain" id="PRO_5001617896" description="DUF2059 domain-containing protein" evidence="1">
    <location>
        <begin position="22"/>
        <end position="189"/>
    </location>
</feature>
<dbReference type="Pfam" id="PF09832">
    <property type="entry name" value="DUF2059"/>
    <property type="match status" value="1"/>
</dbReference>
<feature type="signal peptide" evidence="1">
    <location>
        <begin position="1"/>
        <end position="21"/>
    </location>
</feature>
<dbReference type="InterPro" id="IPR018637">
    <property type="entry name" value="DUF2059"/>
</dbReference>
<gene>
    <name evidence="3" type="ORF">HY29_15665</name>
</gene>